<accession>A0A418VXB2</accession>
<gene>
    <name evidence="2" type="ORF">D3877_16930</name>
</gene>
<keyword evidence="1" id="KW-1133">Transmembrane helix</keyword>
<sequence>MTATGWIEKRLEGRRQSARARMIRQHRRVNAKKRAWSREIARVMLVGSMLMLGVLAVEIGRKAVTVLHNASVTSSVSIG</sequence>
<evidence type="ECO:0000256" key="1">
    <source>
        <dbReference type="SAM" id="Phobius"/>
    </source>
</evidence>
<dbReference type="AlphaFoldDB" id="A0A418VXB2"/>
<proteinExistence type="predicted"/>
<dbReference type="Proteomes" id="UP000283458">
    <property type="component" value="Unassembled WGS sequence"/>
</dbReference>
<dbReference type="RefSeq" id="WP_147395213.1">
    <property type="nucleotide sequence ID" value="NZ_QYUL01000002.1"/>
</dbReference>
<dbReference type="OrthoDB" id="7306900at2"/>
<keyword evidence="1" id="KW-0472">Membrane</keyword>
<name>A0A418VXB2_9PROT</name>
<evidence type="ECO:0000313" key="2">
    <source>
        <dbReference type="EMBL" id="RJF81792.1"/>
    </source>
</evidence>
<feature type="transmembrane region" description="Helical" evidence="1">
    <location>
        <begin position="40"/>
        <end position="59"/>
    </location>
</feature>
<organism evidence="2 3">
    <name type="scientific">Azospirillum cavernae</name>
    <dbReference type="NCBI Taxonomy" id="2320860"/>
    <lineage>
        <taxon>Bacteria</taxon>
        <taxon>Pseudomonadati</taxon>
        <taxon>Pseudomonadota</taxon>
        <taxon>Alphaproteobacteria</taxon>
        <taxon>Rhodospirillales</taxon>
        <taxon>Azospirillaceae</taxon>
        <taxon>Azospirillum</taxon>
    </lineage>
</organism>
<keyword evidence="1" id="KW-0812">Transmembrane</keyword>
<evidence type="ECO:0000313" key="3">
    <source>
        <dbReference type="Proteomes" id="UP000283458"/>
    </source>
</evidence>
<comment type="caution">
    <text evidence="2">The sequence shown here is derived from an EMBL/GenBank/DDBJ whole genome shotgun (WGS) entry which is preliminary data.</text>
</comment>
<dbReference type="EMBL" id="QYUL01000002">
    <property type="protein sequence ID" value="RJF81792.1"/>
    <property type="molecule type" value="Genomic_DNA"/>
</dbReference>
<keyword evidence="3" id="KW-1185">Reference proteome</keyword>
<protein>
    <submittedName>
        <fullName evidence="2">Uncharacterized protein</fullName>
    </submittedName>
</protein>
<reference evidence="2 3" key="1">
    <citation type="submission" date="2018-09" db="EMBL/GenBank/DDBJ databases">
        <authorList>
            <person name="Zhu H."/>
        </authorList>
    </citation>
    <scope>NUCLEOTIDE SEQUENCE [LARGE SCALE GENOMIC DNA]</scope>
    <source>
        <strain evidence="2 3">K2W22B-5</strain>
    </source>
</reference>